<dbReference type="EMBL" id="JPOS01000079">
    <property type="protein sequence ID" value="KGE86334.1"/>
    <property type="molecule type" value="Genomic_DNA"/>
</dbReference>
<gene>
    <name evidence="3" type="ORF">IX84_21255</name>
</gene>
<dbReference type="InterPro" id="IPR026444">
    <property type="entry name" value="Secre_tail"/>
</dbReference>
<feature type="signal peptide" evidence="1">
    <location>
        <begin position="1"/>
        <end position="22"/>
    </location>
</feature>
<comment type="caution">
    <text evidence="3">The sequence shown here is derived from an EMBL/GenBank/DDBJ whole genome shotgun (WGS) entry which is preliminary data.</text>
</comment>
<reference evidence="3 4" key="1">
    <citation type="journal article" date="2014" name="Int. J. Syst. Evol. Microbiol.">
        <title>Phaeodactylibacter xiamenensis gen. nov., sp. nov., a member of the family Saprospiraceae isolated from the marine alga Phaeodactylum tricornutum.</title>
        <authorList>
            <person name="Chen Z.Jr."/>
            <person name="Lei X."/>
            <person name="Lai Q."/>
            <person name="Li Y."/>
            <person name="Zhang B."/>
            <person name="Zhang J."/>
            <person name="Zhang H."/>
            <person name="Yang L."/>
            <person name="Zheng W."/>
            <person name="Tian Y."/>
            <person name="Yu Z."/>
            <person name="Xu H.Jr."/>
            <person name="Zheng T."/>
        </authorList>
    </citation>
    <scope>NUCLEOTIDE SEQUENCE [LARGE SCALE GENOMIC DNA]</scope>
    <source>
        <strain evidence="3 4">KD52</strain>
    </source>
</reference>
<dbReference type="Gene3D" id="2.60.120.200">
    <property type="match status" value="1"/>
</dbReference>
<dbReference type="Proteomes" id="UP000029736">
    <property type="component" value="Unassembled WGS sequence"/>
</dbReference>
<evidence type="ECO:0000256" key="1">
    <source>
        <dbReference type="SAM" id="SignalP"/>
    </source>
</evidence>
<dbReference type="NCBIfam" id="TIGR04183">
    <property type="entry name" value="Por_Secre_tail"/>
    <property type="match status" value="1"/>
</dbReference>
<evidence type="ECO:0000259" key="2">
    <source>
        <dbReference type="Pfam" id="PF18962"/>
    </source>
</evidence>
<keyword evidence="1" id="KW-0732">Signal</keyword>
<dbReference type="AlphaFoldDB" id="A0A098S1Y1"/>
<feature type="domain" description="Secretion system C-terminal sorting" evidence="2">
    <location>
        <begin position="540"/>
        <end position="616"/>
    </location>
</feature>
<dbReference type="Pfam" id="PF18962">
    <property type="entry name" value="Por_Secre_tail"/>
    <property type="match status" value="1"/>
</dbReference>
<organism evidence="3 4">
    <name type="scientific">Phaeodactylibacter xiamenensis</name>
    <dbReference type="NCBI Taxonomy" id="1524460"/>
    <lineage>
        <taxon>Bacteria</taxon>
        <taxon>Pseudomonadati</taxon>
        <taxon>Bacteroidota</taxon>
        <taxon>Saprospiria</taxon>
        <taxon>Saprospirales</taxon>
        <taxon>Haliscomenobacteraceae</taxon>
        <taxon>Phaeodactylibacter</taxon>
    </lineage>
</organism>
<evidence type="ECO:0000313" key="4">
    <source>
        <dbReference type="Proteomes" id="UP000029736"/>
    </source>
</evidence>
<keyword evidence="4" id="KW-1185">Reference proteome</keyword>
<name>A0A098S1Y1_9BACT</name>
<evidence type="ECO:0000313" key="3">
    <source>
        <dbReference type="EMBL" id="KGE86334.1"/>
    </source>
</evidence>
<dbReference type="STRING" id="1524460.IX84_21255"/>
<proteinExistence type="predicted"/>
<feature type="chain" id="PRO_5001947485" description="Secretion system C-terminal sorting domain-containing protein" evidence="1">
    <location>
        <begin position="23"/>
        <end position="620"/>
    </location>
</feature>
<accession>A0A098S1Y1</accession>
<dbReference type="OrthoDB" id="9813840at2"/>
<dbReference type="RefSeq" id="WP_044225025.1">
    <property type="nucleotide sequence ID" value="NZ_JBKAGJ010000010.1"/>
</dbReference>
<protein>
    <recommendedName>
        <fullName evidence="2">Secretion system C-terminal sorting domain-containing protein</fullName>
    </recommendedName>
</protein>
<sequence>MKKSLLPLLALCLLAISGTAQTDTLFQEDFDGGIPDTWTISPGNPEGAIWQWSADGTAESAIVDGEVLDALFWGAGGTIQSPTVSNGVAMYNSDVYDGGGVGVGQGPFPGTHSGSLTSPPFSCVGFDTLYLAFNQSARANANAVSTILEVSVDTGNTWVDFPINPEVTGNGSSGATDLELVNISEVAGGQPHVQIRFTWNGRYYYWLIDDIQVITPMDQELEMGDFFYPPASFSTPISQIATDTFGFEVDITNFGKEIVNNMVVKASILERVTDTQTELVWEDSLVIAEFPPFYRDSTIQLPNPFVPEDLTLGEYVVRYDVYAQDTEDFNPLNNSKQDNFRVSSNLFAKEPALESGTRPGNQADYQMGNLYQMSTIATEQFVTSEVFFGGTKNAADGPMGGENTTIFLYKVADNVDANFDNFDSSIETEDLLEIGFGFHTFADDEEGELISAPLTDLDGNPIPLEPGARYIVVSEWADQSTDVFSGTNDDFMYFQIATVVRTSEWFLGGFGPETTSVVRMRIALATTSDDIALPEASMNIFPNPVAVNDQLNVRFDLDGNSPAMLVVADLDGRVINLFEYEDGLTNETVQIPTSKLAAGTYLVRLSTEQGTKTMKFNVVR</sequence>